<protein>
    <submittedName>
        <fullName evidence="9">ABC transporter permease</fullName>
    </submittedName>
</protein>
<dbReference type="PANTHER" id="PTHR30151">
    <property type="entry name" value="ALKANE SULFONATE ABC TRANSPORTER-RELATED, MEMBRANE SUBUNIT"/>
    <property type="match status" value="1"/>
</dbReference>
<evidence type="ECO:0000256" key="3">
    <source>
        <dbReference type="ARBA" id="ARBA00022475"/>
    </source>
</evidence>
<comment type="subcellular location">
    <subcellularLocation>
        <location evidence="1 7">Cell membrane</location>
        <topology evidence="1 7">Multi-pass membrane protein</topology>
    </subcellularLocation>
</comment>
<dbReference type="EMBL" id="JGZE01000002">
    <property type="protein sequence ID" value="KFI79211.1"/>
    <property type="molecule type" value="Genomic_DNA"/>
</dbReference>
<dbReference type="STRING" id="1437603.GCA_000771525_01313"/>
<feature type="transmembrane region" description="Helical" evidence="7">
    <location>
        <begin position="205"/>
        <end position="230"/>
    </location>
</feature>
<evidence type="ECO:0000256" key="6">
    <source>
        <dbReference type="ARBA" id="ARBA00023136"/>
    </source>
</evidence>
<dbReference type="eggNOG" id="COG0600">
    <property type="taxonomic scope" value="Bacteria"/>
</dbReference>
<keyword evidence="2 7" id="KW-0813">Transport</keyword>
<accession>A0A087C7G1</accession>
<evidence type="ECO:0000256" key="7">
    <source>
        <dbReference type="RuleBase" id="RU363032"/>
    </source>
</evidence>
<comment type="caution">
    <text evidence="9">The sequence shown here is derived from an EMBL/GenBank/DDBJ whole genome shotgun (WGS) entry which is preliminary data.</text>
</comment>
<dbReference type="InterPro" id="IPR000515">
    <property type="entry name" value="MetI-like"/>
</dbReference>
<reference evidence="9 10" key="1">
    <citation type="submission" date="2014-03" db="EMBL/GenBank/DDBJ databases">
        <title>Genomics of Bifidobacteria.</title>
        <authorList>
            <person name="Ventura M."/>
            <person name="Milani C."/>
            <person name="Lugli G.A."/>
        </authorList>
    </citation>
    <scope>NUCLEOTIDE SEQUENCE [LARGE SCALE GENOMIC DNA]</scope>
    <source>
        <strain evidence="9 10">DSM 21395</strain>
    </source>
</reference>
<dbReference type="GO" id="GO:0055085">
    <property type="term" value="P:transmembrane transport"/>
    <property type="evidence" value="ECO:0007669"/>
    <property type="project" value="InterPro"/>
</dbReference>
<dbReference type="SUPFAM" id="SSF161098">
    <property type="entry name" value="MetI-like"/>
    <property type="match status" value="1"/>
</dbReference>
<comment type="similarity">
    <text evidence="7">Belongs to the binding-protein-dependent transport system permease family.</text>
</comment>
<sequence>MLLLIGVWWGFTYSSVSTSSFPTPVAVVRSIIADGWGFYGRNTAGTLARAGWGYVWGNCIAFMLAALVLVVPKLEELVSQIGVLTNCLPITAIGPLVMVIFGSRVSAIALSAMLVFFTTLVGALTGLKSASRSQLDLIVVYGGNAWTQVRKVRILAALPAIMTALQVAIPGAILGAIVGEYLGGIDTGIGVALNAAQRQVQPDRVWALSLVTGIISLLGYALVGVIGRLLTPWAKEINR</sequence>
<evidence type="ECO:0000313" key="10">
    <source>
        <dbReference type="Proteomes" id="UP000029082"/>
    </source>
</evidence>
<gene>
    <name evidence="9" type="ORF">BMON_0409</name>
</gene>
<dbReference type="PANTHER" id="PTHR30151:SF20">
    <property type="entry name" value="ABC TRANSPORTER PERMEASE PROTEIN HI_0355-RELATED"/>
    <property type="match status" value="1"/>
</dbReference>
<dbReference type="GO" id="GO:0005886">
    <property type="term" value="C:plasma membrane"/>
    <property type="evidence" value="ECO:0007669"/>
    <property type="project" value="UniProtKB-SubCell"/>
</dbReference>
<evidence type="ECO:0000256" key="2">
    <source>
        <dbReference type="ARBA" id="ARBA00022448"/>
    </source>
</evidence>
<proteinExistence type="inferred from homology"/>
<feature type="transmembrane region" description="Helical" evidence="7">
    <location>
        <begin position="154"/>
        <end position="178"/>
    </location>
</feature>
<feature type="transmembrane region" description="Helical" evidence="7">
    <location>
        <begin position="83"/>
        <end position="101"/>
    </location>
</feature>
<keyword evidence="3" id="KW-1003">Cell membrane</keyword>
<evidence type="ECO:0000259" key="8">
    <source>
        <dbReference type="PROSITE" id="PS50928"/>
    </source>
</evidence>
<organism evidence="9 10">
    <name type="scientific">Bifidobacterium mongoliense DSM 21395</name>
    <dbReference type="NCBI Taxonomy" id="1437603"/>
    <lineage>
        <taxon>Bacteria</taxon>
        <taxon>Bacillati</taxon>
        <taxon>Actinomycetota</taxon>
        <taxon>Actinomycetes</taxon>
        <taxon>Bifidobacteriales</taxon>
        <taxon>Bifidobacteriaceae</taxon>
        <taxon>Bifidobacterium</taxon>
    </lineage>
</organism>
<feature type="transmembrane region" description="Helical" evidence="7">
    <location>
        <begin position="107"/>
        <end position="127"/>
    </location>
</feature>
<dbReference type="Proteomes" id="UP000029082">
    <property type="component" value="Unassembled WGS sequence"/>
</dbReference>
<evidence type="ECO:0000256" key="1">
    <source>
        <dbReference type="ARBA" id="ARBA00004651"/>
    </source>
</evidence>
<keyword evidence="4 7" id="KW-0812">Transmembrane</keyword>
<keyword evidence="10" id="KW-1185">Reference proteome</keyword>
<dbReference type="InterPro" id="IPR035906">
    <property type="entry name" value="MetI-like_sf"/>
</dbReference>
<dbReference type="Pfam" id="PF00528">
    <property type="entry name" value="BPD_transp_1"/>
    <property type="match status" value="1"/>
</dbReference>
<evidence type="ECO:0000313" key="9">
    <source>
        <dbReference type="EMBL" id="KFI79211.1"/>
    </source>
</evidence>
<feature type="transmembrane region" description="Helical" evidence="7">
    <location>
        <begin position="54"/>
        <end position="71"/>
    </location>
</feature>
<keyword evidence="6 7" id="KW-0472">Membrane</keyword>
<name>A0A087C7G1_9BIFI</name>
<dbReference type="AlphaFoldDB" id="A0A087C7G1"/>
<keyword evidence="5 7" id="KW-1133">Transmembrane helix</keyword>
<feature type="domain" description="ABC transmembrane type-1" evidence="8">
    <location>
        <begin position="43"/>
        <end position="227"/>
    </location>
</feature>
<dbReference type="Gene3D" id="1.10.3720.10">
    <property type="entry name" value="MetI-like"/>
    <property type="match status" value="1"/>
</dbReference>
<dbReference type="PROSITE" id="PS50928">
    <property type="entry name" value="ABC_TM1"/>
    <property type="match status" value="1"/>
</dbReference>
<evidence type="ECO:0000256" key="5">
    <source>
        <dbReference type="ARBA" id="ARBA00022989"/>
    </source>
</evidence>
<evidence type="ECO:0000256" key="4">
    <source>
        <dbReference type="ARBA" id="ARBA00022692"/>
    </source>
</evidence>